<evidence type="ECO:0000313" key="1">
    <source>
        <dbReference type="EMBL" id="GIH19826.1"/>
    </source>
</evidence>
<sequence>MSVLRWVTRFLDCTLVEDVVLGAVTCPSGELVLMDGGYLGLWSGNRSPDDTRQPDGIAAVDFEVVGRDAVAAAESFDRQSGQTLYDIPQDKVPQFTACFDGHCRERGLEAALRPFGRQVSHRDRVRRAVAAGDPDFLISGVPVVPVGNVPSTRPLPVTAARGQWGWRQIRIGLGDQAAAESRQLGSIGVDYARFVFADADSLADWVHDDPIDGLADVVFWGKDEAAIAEEFGASRTGTPGDDHYGWLNLPVGQASERALALNERRNAEPRRMFAFDVRPHSHHWKVMTDVRAAEHEAATITIAGADIMMALTSVGDGFFPVHLDLDASGVPTAVRITIEKDS</sequence>
<evidence type="ECO:0000313" key="2">
    <source>
        <dbReference type="Proteomes" id="UP000642748"/>
    </source>
</evidence>
<gene>
    <name evidence="1" type="ORF">Raf01_79980</name>
</gene>
<reference evidence="1" key="1">
    <citation type="submission" date="2021-01" db="EMBL/GenBank/DDBJ databases">
        <title>Whole genome shotgun sequence of Rugosimonospora africana NBRC 104875.</title>
        <authorList>
            <person name="Komaki H."/>
            <person name="Tamura T."/>
        </authorList>
    </citation>
    <scope>NUCLEOTIDE SEQUENCE</scope>
    <source>
        <strain evidence="1">NBRC 104875</strain>
    </source>
</reference>
<dbReference type="EMBL" id="BONZ01000085">
    <property type="protein sequence ID" value="GIH19826.1"/>
    <property type="molecule type" value="Genomic_DNA"/>
</dbReference>
<dbReference type="AlphaFoldDB" id="A0A8J3VVI7"/>
<keyword evidence="2" id="KW-1185">Reference proteome</keyword>
<name>A0A8J3VVI7_9ACTN</name>
<comment type="caution">
    <text evidence="1">The sequence shown here is derived from an EMBL/GenBank/DDBJ whole genome shotgun (WGS) entry which is preliminary data.</text>
</comment>
<accession>A0A8J3VVI7</accession>
<proteinExistence type="predicted"/>
<protein>
    <submittedName>
        <fullName evidence="1">Uncharacterized protein</fullName>
    </submittedName>
</protein>
<organism evidence="1 2">
    <name type="scientific">Rugosimonospora africana</name>
    <dbReference type="NCBI Taxonomy" id="556532"/>
    <lineage>
        <taxon>Bacteria</taxon>
        <taxon>Bacillati</taxon>
        <taxon>Actinomycetota</taxon>
        <taxon>Actinomycetes</taxon>
        <taxon>Micromonosporales</taxon>
        <taxon>Micromonosporaceae</taxon>
        <taxon>Rugosimonospora</taxon>
    </lineage>
</organism>
<dbReference type="Proteomes" id="UP000642748">
    <property type="component" value="Unassembled WGS sequence"/>
</dbReference>